<dbReference type="InterPro" id="IPR029058">
    <property type="entry name" value="AB_hydrolase_fold"/>
</dbReference>
<protein>
    <recommendedName>
        <fullName evidence="2">AB hydrolase-1 domain-containing protein</fullName>
    </recommendedName>
</protein>
<dbReference type="AlphaFoldDB" id="A0A3B0VCC5"/>
<dbReference type="EMBL" id="UOEX01000338">
    <property type="protein sequence ID" value="VAW40541.1"/>
    <property type="molecule type" value="Genomic_DNA"/>
</dbReference>
<organism evidence="1">
    <name type="scientific">hydrothermal vent metagenome</name>
    <dbReference type="NCBI Taxonomy" id="652676"/>
    <lineage>
        <taxon>unclassified sequences</taxon>
        <taxon>metagenomes</taxon>
        <taxon>ecological metagenomes</taxon>
    </lineage>
</organism>
<sequence length="169" mass="19230">MICHSLGLHFCQPWFNRIDFLVIISGFIHFHGSGVKEGRFSRRHIKRMRQRLADNPAALLADFYRDCAAPLPPPVDGRLNIKLIKDDLELLDKSKLDGSKLLQKPCLILHGDEDRIVPVVRAHALHELLPMSRLRIIQGAGHGLPFTHSAECRRIIRAENNFLPPLNQV</sequence>
<evidence type="ECO:0000313" key="1">
    <source>
        <dbReference type="EMBL" id="VAW40541.1"/>
    </source>
</evidence>
<accession>A0A3B0VCC5</accession>
<reference evidence="1" key="1">
    <citation type="submission" date="2018-06" db="EMBL/GenBank/DDBJ databases">
        <authorList>
            <person name="Zhirakovskaya E."/>
        </authorList>
    </citation>
    <scope>NUCLEOTIDE SEQUENCE</scope>
</reference>
<evidence type="ECO:0008006" key="2">
    <source>
        <dbReference type="Google" id="ProtNLM"/>
    </source>
</evidence>
<gene>
    <name evidence="1" type="ORF">MNBD_DELTA03-480</name>
</gene>
<name>A0A3B0VCC5_9ZZZZ</name>
<proteinExistence type="predicted"/>
<dbReference type="SUPFAM" id="SSF53474">
    <property type="entry name" value="alpha/beta-Hydrolases"/>
    <property type="match status" value="1"/>
</dbReference>
<dbReference type="Gene3D" id="3.40.50.1820">
    <property type="entry name" value="alpha/beta hydrolase"/>
    <property type="match status" value="1"/>
</dbReference>